<evidence type="ECO:0000313" key="3">
    <source>
        <dbReference type="EMBL" id="HAE6988081.1"/>
    </source>
</evidence>
<evidence type="ECO:0000313" key="4">
    <source>
        <dbReference type="Proteomes" id="UP000008185"/>
    </source>
</evidence>
<sequence>MFSKIVSLLLFTILSVSSYAQVLVSNIPVFDLTKLNQEGLTETQAQALLVLSLKNKKYNITLPGVFMDEALKNDQGKPFHSGYYSFGVGYDSPSAGATDIWGLFSVSPKTGDVWEEYSCERISFPALQKIQQEIMKKTGATFASEVVQRRGLGCTDE</sequence>
<organism evidence="2 4">
    <name type="scientific">Salmonella paratyphi A (strain ATCC 9150 / SARB42)</name>
    <dbReference type="NCBI Taxonomy" id="295319"/>
    <lineage>
        <taxon>Bacteria</taxon>
        <taxon>Pseudomonadati</taxon>
        <taxon>Pseudomonadota</taxon>
        <taxon>Gammaproteobacteria</taxon>
        <taxon>Enterobacterales</taxon>
        <taxon>Enterobacteriaceae</taxon>
        <taxon>Salmonella</taxon>
    </lineage>
</organism>
<dbReference type="KEGG" id="spt:SPA2476"/>
<dbReference type="Pfam" id="PF21576">
    <property type="entry name" value="T6SS_Tgi2PP"/>
    <property type="match status" value="1"/>
</dbReference>
<dbReference type="RefSeq" id="WP_000491749.1">
    <property type="nucleotide sequence ID" value="NC_006511.1"/>
</dbReference>
<proteinExistence type="predicted"/>
<protein>
    <submittedName>
        <fullName evidence="2">Probable secreted protein</fullName>
    </submittedName>
</protein>
<keyword evidence="1" id="KW-0732">Signal</keyword>
<feature type="signal peptide" evidence="1">
    <location>
        <begin position="1"/>
        <end position="20"/>
    </location>
</feature>
<dbReference type="InterPro" id="IPR049066">
    <property type="entry name" value="T6SS_Tgi2PP"/>
</dbReference>
<dbReference type="Gene3D" id="3.10.450.170">
    <property type="entry name" value="type vi secretion system effector-immunity co pseudomonas protegens"/>
    <property type="match status" value="1"/>
</dbReference>
<reference evidence="3" key="2">
    <citation type="journal article" date="2018" name="Genome Biol.">
        <title>SKESA: strategic k-mer extension for scrupulous assemblies.</title>
        <authorList>
            <person name="Souvorov A."/>
            <person name="Agarwala R."/>
            <person name="Lipman D.J."/>
        </authorList>
    </citation>
    <scope>NUCLEOTIDE SEQUENCE</scope>
    <source>
        <strain evidence="3">ATCC 9150</strain>
    </source>
</reference>
<dbReference type="EMBL" id="CP000026">
    <property type="protein sequence ID" value="AAV78353.1"/>
    <property type="molecule type" value="Genomic_DNA"/>
</dbReference>
<evidence type="ECO:0000256" key="1">
    <source>
        <dbReference type="SAM" id="SignalP"/>
    </source>
</evidence>
<dbReference type="EMBL" id="DAASTS010000023">
    <property type="protein sequence ID" value="HAE6988081.1"/>
    <property type="molecule type" value="Genomic_DNA"/>
</dbReference>
<accession>A0A0H2WRW0</accession>
<name>A0A0H2WRW0_SALPA</name>
<dbReference type="Proteomes" id="UP000008185">
    <property type="component" value="Chromosome"/>
</dbReference>
<reference evidence="3" key="3">
    <citation type="submission" date="2018-07" db="EMBL/GenBank/DDBJ databases">
        <authorList>
            <consortium name="NCBI Pathogen Detection Project"/>
        </authorList>
    </citation>
    <scope>NUCLEOTIDE SEQUENCE</scope>
    <source>
        <strain evidence="3">ATCC 9150</strain>
    </source>
</reference>
<dbReference type="AlphaFoldDB" id="A0A0H2WRW0"/>
<feature type="chain" id="PRO_5035991684" evidence="1">
    <location>
        <begin position="21"/>
        <end position="157"/>
    </location>
</feature>
<reference evidence="2 4" key="1">
    <citation type="journal article" date="2004" name="Nat. Genet.">
        <title>Comparison of genome degradation in Paratyphi A and Typhi, human-restricted serovars of Salmonella enterica that cause typhoid.</title>
        <authorList>
            <person name="McClelland M."/>
            <person name="Sanderson K.E."/>
            <person name="Clifton S.W."/>
            <person name="Latreille P."/>
            <person name="Porwollik S."/>
            <person name="Sabo A."/>
            <person name="Meyer R."/>
            <person name="Bieri T."/>
            <person name="Ozersky P."/>
            <person name="McLellan M."/>
            <person name="Harkins C.R."/>
            <person name="Wang C."/>
            <person name="Nguyen C."/>
            <person name="Berghoff A."/>
            <person name="Elliott G."/>
            <person name="Kohlberg S."/>
            <person name="Strong C."/>
            <person name="Du F."/>
            <person name="Carter J."/>
            <person name="Kremizki C."/>
            <person name="Layman D."/>
            <person name="Leonard S."/>
            <person name="Sun H."/>
            <person name="Fulton L."/>
            <person name="Nash W."/>
            <person name="Miner T."/>
            <person name="Minx P."/>
            <person name="Delehaunty K."/>
            <person name="Fronick C."/>
            <person name="Magrini V."/>
            <person name="Nhan M."/>
            <person name="Warren W."/>
            <person name="Florea L."/>
            <person name="Spieth J."/>
            <person name="Wilson R.K."/>
        </authorList>
    </citation>
    <scope>NUCLEOTIDE SEQUENCE [LARGE SCALE GENOMIC DNA]</scope>
    <source>
        <strain evidence="2">ATCC 9150</strain>
        <strain evidence="4">ATCC 9150 / SARB42</strain>
    </source>
</reference>
<evidence type="ECO:0000313" key="2">
    <source>
        <dbReference type="EMBL" id="AAV78353.1"/>
    </source>
</evidence>
<dbReference type="HOGENOM" id="CLU_142239_0_0_6"/>
<gene>
    <name evidence="2" type="ordered locus">SPA2476</name>
    <name evidence="3" type="ORF">GNB70_003867</name>
</gene>